<dbReference type="AlphaFoldDB" id="A0AAV7ZW85"/>
<feature type="transmembrane region" description="Helical" evidence="2">
    <location>
        <begin position="630"/>
        <end position="650"/>
    </location>
</feature>
<evidence type="ECO:0000313" key="6">
    <source>
        <dbReference type="Proteomes" id="UP001146793"/>
    </source>
</evidence>
<gene>
    <name evidence="5" type="ORF">M0812_10506</name>
</gene>
<feature type="domain" description="MACPF" evidence="4">
    <location>
        <begin position="1"/>
        <end position="315"/>
    </location>
</feature>
<protein>
    <recommendedName>
        <fullName evidence="4">MACPF domain-containing protein</fullName>
    </recommendedName>
</protein>
<keyword evidence="2" id="KW-0472">Membrane</keyword>
<dbReference type="InterPro" id="IPR020864">
    <property type="entry name" value="MACPF"/>
</dbReference>
<keyword evidence="3" id="KW-0732">Signal</keyword>
<keyword evidence="2" id="KW-1133">Transmembrane helix</keyword>
<dbReference type="PROSITE" id="PS51412">
    <property type="entry name" value="MACPF_2"/>
    <property type="match status" value="1"/>
</dbReference>
<evidence type="ECO:0000256" key="3">
    <source>
        <dbReference type="SAM" id="SignalP"/>
    </source>
</evidence>
<feature type="signal peptide" evidence="3">
    <location>
        <begin position="1"/>
        <end position="17"/>
    </location>
</feature>
<dbReference type="EMBL" id="JANTQA010000023">
    <property type="protein sequence ID" value="KAJ3444648.1"/>
    <property type="molecule type" value="Genomic_DNA"/>
</dbReference>
<dbReference type="Proteomes" id="UP001146793">
    <property type="component" value="Unassembled WGS sequence"/>
</dbReference>
<evidence type="ECO:0000259" key="4">
    <source>
        <dbReference type="PROSITE" id="PS51412"/>
    </source>
</evidence>
<evidence type="ECO:0000313" key="5">
    <source>
        <dbReference type="EMBL" id="KAJ3444648.1"/>
    </source>
</evidence>
<keyword evidence="2" id="KW-0812">Transmembrane</keyword>
<name>A0AAV7ZW85_9EUKA</name>
<proteinExistence type="predicted"/>
<evidence type="ECO:0000256" key="2">
    <source>
        <dbReference type="SAM" id="Phobius"/>
    </source>
</evidence>
<reference evidence="5" key="1">
    <citation type="submission" date="2022-08" db="EMBL/GenBank/DDBJ databases">
        <title>Novel sulphate-reducing endosymbionts in the free-living metamonad Anaeramoeba.</title>
        <authorList>
            <person name="Jerlstrom-Hultqvist J."/>
            <person name="Cepicka I."/>
            <person name="Gallot-Lavallee L."/>
            <person name="Salas-Leiva D."/>
            <person name="Curtis B.A."/>
            <person name="Zahonova K."/>
            <person name="Pipaliya S."/>
            <person name="Dacks J."/>
            <person name="Roger A.J."/>
        </authorList>
    </citation>
    <scope>NUCLEOTIDE SEQUENCE</scope>
    <source>
        <strain evidence="5">Busselton2</strain>
    </source>
</reference>
<feature type="region of interest" description="Disordered" evidence="1">
    <location>
        <begin position="595"/>
        <end position="620"/>
    </location>
</feature>
<accession>A0AAV7ZW85</accession>
<organism evidence="5 6">
    <name type="scientific">Anaeramoeba flamelloides</name>
    <dbReference type="NCBI Taxonomy" id="1746091"/>
    <lineage>
        <taxon>Eukaryota</taxon>
        <taxon>Metamonada</taxon>
        <taxon>Anaeramoebidae</taxon>
        <taxon>Anaeramoeba</taxon>
    </lineage>
</organism>
<comment type="caution">
    <text evidence="5">The sequence shown here is derived from an EMBL/GenBank/DDBJ whole genome shotgun (WGS) entry which is preliminary data.</text>
</comment>
<sequence>MRISIVVFLILIWYCGCTPNQVGGTHKVGLGMNPFTMDKKMQVWAIENYNEEGLPESIIKFNSPSSQMSMEVEIIDHLTNVTNSKHYKMEASAHYMSIGGSFSTSYDYIHKYMSKSHYKVAQITGNVELYQLQAQINEMKFSTAFTALADKIMWSIQKNTTRSEELSIYLTDKLLSMFGTHVTTGLTLGGTCQKLDVIDSTMWSDYNEHDFSVSAKASFASYFSISGSYSASSTQLQQYSNSKKDTQVYITGGAPWPVNGTYNEWLKTLSVSPAVINAVFYPISYVISYEQFPYIDRVTFRRFIELIENRTALNILQNTHYGCMDPDSPNFDYSANVNDPNRCKYDIKERFGGLFQVSDNPALQLTNELTQDYACPEGYTAYPLQNPVKHGRHHHDCHRCWVFSHCCHNWDESYTSQLYVCLNKDGTKTGEFFGGAFNKQIKNEIMDGFSCPDGYYDHYVRYDPWDSSKGTHFCVAPFDSGNIDTGVHVGGFFSTFKPNPFTNKYVCPKGYRRVSLGNTFFGKELVYCIGIDDMQGKIQYIPPGYGNEIPSLVDYYYVLSQKQWLQVNITVQESYDEQYQNSYAMYQSYLKASAKNKGNDDNNKPNSNSNDDKNDKSSKKVYSHSSTSTILIAVFIPLAAIASLVTLFILNKKRKNKFDPEKGRILQNHNFSDED</sequence>
<feature type="chain" id="PRO_5043642070" description="MACPF domain-containing protein" evidence="3">
    <location>
        <begin position="18"/>
        <end position="675"/>
    </location>
</feature>
<dbReference type="Pfam" id="PF01823">
    <property type="entry name" value="MACPF"/>
    <property type="match status" value="1"/>
</dbReference>
<evidence type="ECO:0000256" key="1">
    <source>
        <dbReference type="SAM" id="MobiDB-lite"/>
    </source>
</evidence>